<gene>
    <name evidence="1" type="ORF">SAMN05444158_7171</name>
</gene>
<accession>A0A1H2BHN0</accession>
<protein>
    <submittedName>
        <fullName evidence="1">Uncharacterized protein</fullName>
    </submittedName>
</protein>
<reference evidence="2" key="1">
    <citation type="submission" date="2016-10" db="EMBL/GenBank/DDBJ databases">
        <authorList>
            <person name="Varghese N."/>
            <person name="Submissions S."/>
        </authorList>
    </citation>
    <scope>NUCLEOTIDE SEQUENCE [LARGE SCALE GENOMIC DNA]</scope>
    <source>
        <strain evidence="2">GAS369</strain>
    </source>
</reference>
<evidence type="ECO:0000313" key="1">
    <source>
        <dbReference type="EMBL" id="SDT57532.1"/>
    </source>
</evidence>
<organism evidence="1 2">
    <name type="scientific">Bradyrhizobium canariense</name>
    <dbReference type="NCBI Taxonomy" id="255045"/>
    <lineage>
        <taxon>Bacteria</taxon>
        <taxon>Pseudomonadati</taxon>
        <taxon>Pseudomonadota</taxon>
        <taxon>Alphaproteobacteria</taxon>
        <taxon>Hyphomicrobiales</taxon>
        <taxon>Nitrobacteraceae</taxon>
        <taxon>Bradyrhizobium</taxon>
    </lineage>
</organism>
<dbReference type="Proteomes" id="UP000243904">
    <property type="component" value="Chromosome I"/>
</dbReference>
<evidence type="ECO:0000313" key="2">
    <source>
        <dbReference type="Proteomes" id="UP000243904"/>
    </source>
</evidence>
<sequence length="47" mass="5204">MPQKDCTSRVSLLLNFEVWDGLSSQNLRPIELAAETNISGGQKTKNI</sequence>
<keyword evidence="2" id="KW-1185">Reference proteome</keyword>
<dbReference type="AlphaFoldDB" id="A0A1H2BHN0"/>
<proteinExistence type="predicted"/>
<dbReference type="EMBL" id="LT629750">
    <property type="protein sequence ID" value="SDT57532.1"/>
    <property type="molecule type" value="Genomic_DNA"/>
</dbReference>
<name>A0A1H2BHN0_9BRAD</name>